<evidence type="ECO:0000256" key="9">
    <source>
        <dbReference type="ARBA" id="ARBA00022679"/>
    </source>
</evidence>
<evidence type="ECO:0000256" key="8">
    <source>
        <dbReference type="ARBA" id="ARBA00022553"/>
    </source>
</evidence>
<dbReference type="InterPro" id="IPR017205">
    <property type="entry name" value="Sig_transdc_His_kinase_ChrS"/>
</dbReference>
<evidence type="ECO:0000256" key="18">
    <source>
        <dbReference type="ARBA" id="ARBA00030800"/>
    </source>
</evidence>
<feature type="transmembrane region" description="Helical" evidence="20">
    <location>
        <begin position="30"/>
        <end position="49"/>
    </location>
</feature>
<evidence type="ECO:0000256" key="11">
    <source>
        <dbReference type="ARBA" id="ARBA00022741"/>
    </source>
</evidence>
<evidence type="ECO:0000256" key="13">
    <source>
        <dbReference type="ARBA" id="ARBA00022840"/>
    </source>
</evidence>
<feature type="transmembrane region" description="Helical" evidence="20">
    <location>
        <begin position="117"/>
        <end position="139"/>
    </location>
</feature>
<organism evidence="22 23">
    <name type="scientific">Plantibacter cousiniae</name>
    <name type="common">nom. nud.</name>
    <dbReference type="NCBI Taxonomy" id="199709"/>
    <lineage>
        <taxon>Bacteria</taxon>
        <taxon>Bacillati</taxon>
        <taxon>Actinomycetota</taxon>
        <taxon>Actinomycetes</taxon>
        <taxon>Micrococcales</taxon>
        <taxon>Microbacteriaceae</taxon>
        <taxon>Plantibacter</taxon>
    </lineage>
</organism>
<evidence type="ECO:0000256" key="7">
    <source>
        <dbReference type="ARBA" id="ARBA00022490"/>
    </source>
</evidence>
<comment type="catalytic activity">
    <reaction evidence="1">
        <text>ATP + protein L-histidine = ADP + protein N-phospho-L-histidine.</text>
        <dbReference type="EC" id="2.7.13.3"/>
    </reaction>
</comment>
<feature type="transmembrane region" description="Helical" evidence="20">
    <location>
        <begin position="146"/>
        <end position="164"/>
    </location>
</feature>
<evidence type="ECO:0000256" key="3">
    <source>
        <dbReference type="ARBA" id="ARBA00004496"/>
    </source>
</evidence>
<feature type="domain" description="Histidine kinase" evidence="21">
    <location>
        <begin position="208"/>
        <end position="394"/>
    </location>
</feature>
<keyword evidence="8" id="KW-0597">Phosphoprotein</keyword>
<dbReference type="Gene3D" id="3.30.565.10">
    <property type="entry name" value="Histidine kinase-like ATPase, C-terminal domain"/>
    <property type="match status" value="1"/>
</dbReference>
<feature type="coiled-coil region" evidence="19">
    <location>
        <begin position="171"/>
        <end position="198"/>
    </location>
</feature>
<dbReference type="InterPro" id="IPR005467">
    <property type="entry name" value="His_kinase_dom"/>
</dbReference>
<evidence type="ECO:0000256" key="1">
    <source>
        <dbReference type="ARBA" id="ARBA00000085"/>
    </source>
</evidence>
<reference evidence="22 23" key="1">
    <citation type="submission" date="2017-02" db="EMBL/GenBank/DDBJ databases">
        <authorList>
            <person name="Varghese N."/>
            <person name="Submissions S."/>
        </authorList>
    </citation>
    <scope>NUCLEOTIDE SEQUENCE [LARGE SCALE GENOMIC DNA]</scope>
    <source>
        <strain evidence="22 23">VKM Ac-1787</strain>
    </source>
</reference>
<name>A0ABY1LPG7_9MICO</name>
<keyword evidence="20" id="KW-0472">Membrane</keyword>
<dbReference type="PRINTS" id="PR00344">
    <property type="entry name" value="BCTRLSENSOR"/>
</dbReference>
<evidence type="ECO:0000256" key="16">
    <source>
        <dbReference type="ARBA" id="ARBA00023014"/>
    </source>
</evidence>
<dbReference type="EMBL" id="FUZO01000002">
    <property type="protein sequence ID" value="SKC70530.1"/>
    <property type="molecule type" value="Genomic_DNA"/>
</dbReference>
<dbReference type="PIRSF" id="PIRSF037434">
    <property type="entry name" value="STHK_ChrS"/>
    <property type="match status" value="1"/>
</dbReference>
<dbReference type="InterPro" id="IPR036890">
    <property type="entry name" value="HATPase_C_sf"/>
</dbReference>
<dbReference type="EC" id="2.7.13.3" evidence="4"/>
<dbReference type="Pfam" id="PF02518">
    <property type="entry name" value="HATPase_c"/>
    <property type="match status" value="1"/>
</dbReference>
<keyword evidence="20" id="KW-1133">Transmembrane helix</keyword>
<comment type="subcellular location">
    <subcellularLocation>
        <location evidence="3">Cytoplasm</location>
    </subcellularLocation>
</comment>
<dbReference type="InterPro" id="IPR050482">
    <property type="entry name" value="Sensor_HK_TwoCompSys"/>
</dbReference>
<evidence type="ECO:0000256" key="14">
    <source>
        <dbReference type="ARBA" id="ARBA00023004"/>
    </source>
</evidence>
<dbReference type="SMART" id="SM00387">
    <property type="entry name" value="HATPase_c"/>
    <property type="match status" value="1"/>
</dbReference>
<evidence type="ECO:0000256" key="17">
    <source>
        <dbReference type="ARBA" id="ARBA00024827"/>
    </source>
</evidence>
<evidence type="ECO:0000256" key="10">
    <source>
        <dbReference type="ARBA" id="ARBA00022723"/>
    </source>
</evidence>
<keyword evidence="9" id="KW-0808">Transferase</keyword>
<feature type="transmembrane region" description="Helical" evidence="20">
    <location>
        <begin position="55"/>
        <end position="74"/>
    </location>
</feature>
<proteinExistence type="predicted"/>
<evidence type="ECO:0000256" key="2">
    <source>
        <dbReference type="ARBA" id="ARBA00001966"/>
    </source>
</evidence>
<comment type="cofactor">
    <cofactor evidence="2">
        <name>[4Fe-4S] cluster</name>
        <dbReference type="ChEBI" id="CHEBI:49883"/>
    </cofactor>
</comment>
<evidence type="ECO:0000256" key="19">
    <source>
        <dbReference type="SAM" id="Coils"/>
    </source>
</evidence>
<keyword evidence="19" id="KW-0175">Coiled coil</keyword>
<dbReference type="SUPFAM" id="SSF55874">
    <property type="entry name" value="ATPase domain of HSP90 chaperone/DNA topoisomerase II/histidine kinase"/>
    <property type="match status" value="1"/>
</dbReference>
<keyword evidence="14" id="KW-0408">Iron</keyword>
<evidence type="ECO:0000256" key="20">
    <source>
        <dbReference type="SAM" id="Phobius"/>
    </source>
</evidence>
<keyword evidence="16" id="KW-0411">Iron-sulfur</keyword>
<dbReference type="RefSeq" id="WP_167374569.1">
    <property type="nucleotide sequence ID" value="NZ_FUZO01000002.1"/>
</dbReference>
<dbReference type="Gene3D" id="1.20.5.1930">
    <property type="match status" value="1"/>
</dbReference>
<keyword evidence="12 22" id="KW-0418">Kinase</keyword>
<evidence type="ECO:0000313" key="22">
    <source>
        <dbReference type="EMBL" id="SKC70530.1"/>
    </source>
</evidence>
<evidence type="ECO:0000313" key="23">
    <source>
        <dbReference type="Proteomes" id="UP000190827"/>
    </source>
</evidence>
<keyword evidence="13" id="KW-0067">ATP-binding</keyword>
<keyword evidence="15" id="KW-0902">Two-component regulatory system</keyword>
<keyword evidence="10" id="KW-0479">Metal-binding</keyword>
<keyword evidence="7" id="KW-0963">Cytoplasm</keyword>
<keyword evidence="20" id="KW-0812">Transmembrane</keyword>
<dbReference type="Proteomes" id="UP000190827">
    <property type="component" value="Unassembled WGS sequence"/>
</dbReference>
<evidence type="ECO:0000256" key="5">
    <source>
        <dbReference type="ARBA" id="ARBA00017322"/>
    </source>
</evidence>
<dbReference type="InterPro" id="IPR011712">
    <property type="entry name" value="Sig_transdc_His_kin_sub3_dim/P"/>
</dbReference>
<protein>
    <recommendedName>
        <fullName evidence="5">Oxygen sensor histidine kinase NreB</fullName>
        <ecNumber evidence="4">2.7.13.3</ecNumber>
    </recommendedName>
    <alternativeName>
        <fullName evidence="18">Nitrogen regulation protein B</fullName>
    </alternativeName>
</protein>
<dbReference type="GO" id="GO:0016301">
    <property type="term" value="F:kinase activity"/>
    <property type="evidence" value="ECO:0007669"/>
    <property type="project" value="UniProtKB-KW"/>
</dbReference>
<sequence length="398" mass="42381">MSDDRTPLRAAPATRRHRITTALGATRLDVVLNLTFFALLVTSAVRYVTSHGVDAVNWTVGALTVATAVAYLLVTRQAGVRQRILVAILLALWTLLVLIAPSFWWTSFSLYFLARRAFPTVWVAVGLAAVCARSLLVLAGGFDWTIVVGTAVVAALVSVVTSRIESDNRTQAALIRRLTEAQDRLAATERQAGIAQERARVSGELHDSVTQGLASSLLIMEATAQTIDTSPATSRVRLREAVELIRSTLGEARNLVHDLGSPRLDGISLAAALEHLVAETPAARLRVDGEPRPYPPEVAHAILRVCQSALQNADLHADASAIHVTLTCLSDEVVVDIADDGIGFDARLAPEPSSAGGYGLRAMRQRIEQLGGRFTVESAPGDGTVVVAQLPSGVGPTC</sequence>
<evidence type="ECO:0000256" key="15">
    <source>
        <dbReference type="ARBA" id="ARBA00023012"/>
    </source>
</evidence>
<dbReference type="InterPro" id="IPR004358">
    <property type="entry name" value="Sig_transdc_His_kin-like_C"/>
</dbReference>
<keyword evidence="11" id="KW-0547">Nucleotide-binding</keyword>
<feature type="transmembrane region" description="Helical" evidence="20">
    <location>
        <begin position="86"/>
        <end position="105"/>
    </location>
</feature>
<evidence type="ECO:0000256" key="12">
    <source>
        <dbReference type="ARBA" id="ARBA00022777"/>
    </source>
</evidence>
<comment type="caution">
    <text evidence="22">The sequence shown here is derived from an EMBL/GenBank/DDBJ whole genome shotgun (WGS) entry which is preliminary data.</text>
</comment>
<keyword evidence="23" id="KW-1185">Reference proteome</keyword>
<dbReference type="Pfam" id="PF07730">
    <property type="entry name" value="HisKA_3"/>
    <property type="match status" value="1"/>
</dbReference>
<dbReference type="PANTHER" id="PTHR24421">
    <property type="entry name" value="NITRATE/NITRITE SENSOR PROTEIN NARX-RELATED"/>
    <property type="match status" value="1"/>
</dbReference>
<comment type="function">
    <text evidence="17">Member of the two-component regulatory system NreB/NreC involved in the control of dissimilatory nitrate/nitrite reduction in response to oxygen. NreB functions as a direct oxygen sensor histidine kinase which is autophosphorylated, in the absence of oxygen, probably at the conserved histidine residue, and transfers its phosphate group probably to a conserved aspartate residue of NreC. NreB/NreC activates the expression of the nitrate (narGHJI) and nitrite (nir) reductase operons, as well as the putative nitrate transporter gene narT.</text>
</comment>
<evidence type="ECO:0000259" key="21">
    <source>
        <dbReference type="PROSITE" id="PS50109"/>
    </source>
</evidence>
<dbReference type="CDD" id="cd16917">
    <property type="entry name" value="HATPase_UhpB-NarQ-NarX-like"/>
    <property type="match status" value="1"/>
</dbReference>
<dbReference type="PROSITE" id="PS50109">
    <property type="entry name" value="HIS_KIN"/>
    <property type="match status" value="1"/>
</dbReference>
<evidence type="ECO:0000256" key="4">
    <source>
        <dbReference type="ARBA" id="ARBA00012438"/>
    </source>
</evidence>
<dbReference type="InterPro" id="IPR003594">
    <property type="entry name" value="HATPase_dom"/>
</dbReference>
<accession>A0ABY1LPG7</accession>
<keyword evidence="6" id="KW-0004">4Fe-4S</keyword>
<gene>
    <name evidence="22" type="ORF">SAMN06295973_3175</name>
</gene>
<dbReference type="PANTHER" id="PTHR24421:SF10">
    <property type="entry name" value="NITRATE_NITRITE SENSOR PROTEIN NARQ"/>
    <property type="match status" value="1"/>
</dbReference>
<evidence type="ECO:0000256" key="6">
    <source>
        <dbReference type="ARBA" id="ARBA00022485"/>
    </source>
</evidence>